<evidence type="ECO:0000313" key="1">
    <source>
        <dbReference type="EMBL" id="QDU23298.1"/>
    </source>
</evidence>
<reference evidence="1 2" key="1">
    <citation type="submission" date="2019-02" db="EMBL/GenBank/DDBJ databases">
        <title>Deep-cultivation of Planctomycetes and their phenomic and genomic characterization uncovers novel biology.</title>
        <authorList>
            <person name="Wiegand S."/>
            <person name="Jogler M."/>
            <person name="Boedeker C."/>
            <person name="Pinto D."/>
            <person name="Vollmers J."/>
            <person name="Rivas-Marin E."/>
            <person name="Kohn T."/>
            <person name="Peeters S.H."/>
            <person name="Heuer A."/>
            <person name="Rast P."/>
            <person name="Oberbeckmann S."/>
            <person name="Bunk B."/>
            <person name="Jeske O."/>
            <person name="Meyerdierks A."/>
            <person name="Storesund J.E."/>
            <person name="Kallscheuer N."/>
            <person name="Luecker S."/>
            <person name="Lage O.M."/>
            <person name="Pohl T."/>
            <person name="Merkel B.J."/>
            <person name="Hornburger P."/>
            <person name="Mueller R.-W."/>
            <person name="Bruemmer F."/>
            <person name="Labrenz M."/>
            <person name="Spormann A.M."/>
            <person name="Op den Camp H."/>
            <person name="Overmann J."/>
            <person name="Amann R."/>
            <person name="Jetten M.S.M."/>
            <person name="Mascher T."/>
            <person name="Medema M.H."/>
            <person name="Devos D.P."/>
            <person name="Kaster A.-K."/>
            <person name="Ovreas L."/>
            <person name="Rohde M."/>
            <person name="Galperin M.Y."/>
            <person name="Jogler C."/>
        </authorList>
    </citation>
    <scope>NUCLEOTIDE SEQUENCE [LARGE SCALE GENOMIC DNA]</scope>
    <source>
        <strain evidence="1 2">ETA_A1</strain>
    </source>
</reference>
<protein>
    <submittedName>
        <fullName evidence="1">Uncharacterized protein</fullName>
    </submittedName>
</protein>
<name>A0A517Y0R4_9BACT</name>
<dbReference type="Proteomes" id="UP000319576">
    <property type="component" value="Chromosome"/>
</dbReference>
<accession>A0A517Y0R4</accession>
<evidence type="ECO:0000313" key="2">
    <source>
        <dbReference type="Proteomes" id="UP000319576"/>
    </source>
</evidence>
<dbReference type="OrthoDB" id="1490934at2"/>
<keyword evidence="2" id="KW-1185">Reference proteome</keyword>
<dbReference type="EMBL" id="CP036273">
    <property type="protein sequence ID" value="QDU23298.1"/>
    <property type="molecule type" value="Genomic_DNA"/>
</dbReference>
<organism evidence="1 2">
    <name type="scientific">Urbifossiella limnaea</name>
    <dbReference type="NCBI Taxonomy" id="2528023"/>
    <lineage>
        <taxon>Bacteria</taxon>
        <taxon>Pseudomonadati</taxon>
        <taxon>Planctomycetota</taxon>
        <taxon>Planctomycetia</taxon>
        <taxon>Gemmatales</taxon>
        <taxon>Gemmataceae</taxon>
        <taxon>Urbifossiella</taxon>
    </lineage>
</organism>
<dbReference type="AlphaFoldDB" id="A0A517Y0R4"/>
<gene>
    <name evidence="1" type="ORF">ETAA1_52930</name>
</gene>
<dbReference type="KEGG" id="uli:ETAA1_52930"/>
<proteinExistence type="predicted"/>
<sequence length="315" mass="35690">MFKIGTAPTHTEDAIHHADYIELECLKKSNGSFSGGDLAAVFSRLNDDLPEDRRDADLDTENAIREAFAELGDRIEHSGRRGHRYPYKLNRNADVLTFDTNIKAFDLYLFLLTATRLNMGEDRVHEGIDGAELFEQVCCEVAKNYWGKDAEALVFGTARRVDGREVAGFEAAVDHLCKSMKESDGFCNNYNDAITAQDGKLDVVVWKPFTDQRRGQLIGFGQCKTGTHWSAGLFTLQPDGFCKKWVWPAPVVDPVRLYFITARVKQSKWNEVNVDAGIFFDRCRIMDYAPPMPTLRQQWIKWTRAALLSHGITMP</sequence>
<dbReference type="RefSeq" id="WP_145243453.1">
    <property type="nucleotide sequence ID" value="NZ_CP036273.1"/>
</dbReference>